<evidence type="ECO:0000313" key="3">
    <source>
        <dbReference type="EMBL" id="MTD33745.1"/>
    </source>
</evidence>
<accession>A0A844GGW4</accession>
<keyword evidence="4" id="KW-1185">Reference proteome</keyword>
<dbReference type="Pfam" id="PF03527">
    <property type="entry name" value="RHS"/>
    <property type="match status" value="1"/>
</dbReference>
<dbReference type="Proteomes" id="UP000446658">
    <property type="component" value="Unassembled WGS sequence"/>
</dbReference>
<sequence length="107" mass="11446">MRTRQLHPAGPVHTDAIQGVKVPAWGQHNPYDPDRDPLLKEGPEPSAPHAVYYYHADHLGTPQALTDEQGRLALEMDYRARGEAREVIAEAAASAASATPSASGAVP</sequence>
<feature type="compositionally biased region" description="Basic and acidic residues" evidence="1">
    <location>
        <begin position="31"/>
        <end position="43"/>
    </location>
</feature>
<dbReference type="InterPro" id="IPR001826">
    <property type="entry name" value="RHS"/>
</dbReference>
<feature type="region of interest" description="Disordered" evidence="1">
    <location>
        <begin position="1"/>
        <end position="47"/>
    </location>
</feature>
<dbReference type="EMBL" id="WLYX01000001">
    <property type="protein sequence ID" value="MTD33745.1"/>
    <property type="molecule type" value="Genomic_DNA"/>
</dbReference>
<proteinExistence type="predicted"/>
<name>A0A844GGW4_9NEIS</name>
<reference evidence="3 4" key="1">
    <citation type="submission" date="2019-11" db="EMBL/GenBank/DDBJ databases">
        <title>Draft genome sequence of Paludibacterium sp. dN18-1.</title>
        <authorList>
            <person name="Im W.-T."/>
        </authorList>
    </citation>
    <scope>NUCLEOTIDE SEQUENCE [LARGE SCALE GENOMIC DNA]</scope>
    <source>
        <strain evidence="4">dN 18-1</strain>
    </source>
</reference>
<dbReference type="Gene3D" id="2.180.10.10">
    <property type="entry name" value="RHS repeat-associated core"/>
    <property type="match status" value="1"/>
</dbReference>
<evidence type="ECO:0000259" key="2">
    <source>
        <dbReference type="Pfam" id="PF03527"/>
    </source>
</evidence>
<comment type="caution">
    <text evidence="3">The sequence shown here is derived from an EMBL/GenBank/DDBJ whole genome shotgun (WGS) entry which is preliminary data.</text>
</comment>
<gene>
    <name evidence="3" type="ORF">GKE73_13950</name>
</gene>
<organism evidence="3 4">
    <name type="scientific">Paludibacterium denitrificans</name>
    <dbReference type="NCBI Taxonomy" id="2675226"/>
    <lineage>
        <taxon>Bacteria</taxon>
        <taxon>Pseudomonadati</taxon>
        <taxon>Pseudomonadota</taxon>
        <taxon>Betaproteobacteria</taxon>
        <taxon>Neisseriales</taxon>
        <taxon>Chromobacteriaceae</taxon>
        <taxon>Paludibacterium</taxon>
    </lineage>
</organism>
<feature type="domain" description="RHS protein conserved region" evidence="2">
    <location>
        <begin position="51"/>
        <end position="73"/>
    </location>
</feature>
<evidence type="ECO:0000313" key="4">
    <source>
        <dbReference type="Proteomes" id="UP000446658"/>
    </source>
</evidence>
<evidence type="ECO:0000256" key="1">
    <source>
        <dbReference type="SAM" id="MobiDB-lite"/>
    </source>
</evidence>
<protein>
    <recommendedName>
        <fullName evidence="2">RHS protein conserved region domain-containing protein</fullName>
    </recommendedName>
</protein>
<dbReference type="AlphaFoldDB" id="A0A844GGW4"/>